<dbReference type="EC" id="2.7.1.45" evidence="6"/>
<evidence type="ECO:0000259" key="4">
    <source>
        <dbReference type="Pfam" id="PF00294"/>
    </source>
</evidence>
<accession>A0A1D4IXV4</accession>
<dbReference type="OrthoDB" id="9813569at2"/>
<dbReference type="CDD" id="cd01166">
    <property type="entry name" value="KdgK"/>
    <property type="match status" value="1"/>
</dbReference>
<dbReference type="AlphaFoldDB" id="A0A1D4IXV4"/>
<dbReference type="Gene3D" id="3.40.1190.20">
    <property type="match status" value="1"/>
</dbReference>
<name>A0A1D4IXV4_9STAP</name>
<sequence>MSFITFGELLLRLMPPNYQTFQQAHRFDIQFGGAEANVAIGLSGLGVNTSMITALPDNDLGQTVIQMLKKYDVETRYIQNGEGRLGLYYMEKGIAFRPSHIIYDRDYSLFTKMRYDDFQFENAFKHHHWFHFTGITPALNDALFDTILQSVQLAKYMGLYVSCDLNFRAMLWDFQTAREKLSLLLPYVDLIFGYEPLSLPDGSGKDKKDGLSRLADEITLRPILQEIHDKYDIAYIAFTQRKNIANSRNRLQGFLSSKNQLVKTETYESEILDRVGTGDAFSVGVIYGIMKGLSMQETVNIAVNNMLYKHAVEGDYNFTNIDRIKDITEMELDIKR</sequence>
<protein>
    <submittedName>
        <fullName evidence="6">2-dehydro-3-deoxygluconokinase</fullName>
        <ecNumber evidence="6">2.7.1.45</ecNumber>
    </submittedName>
</protein>
<dbReference type="PANTHER" id="PTHR43320:SF2">
    <property type="entry name" value="2-DEHYDRO-3-DEOXYGLUCONOKINASE_2-DEHYDRO-3-DEOXYGALACTONOKINASE"/>
    <property type="match status" value="1"/>
</dbReference>
<evidence type="ECO:0000313" key="6">
    <source>
        <dbReference type="EMBL" id="SCS54118.1"/>
    </source>
</evidence>
<keyword evidence="7" id="KW-1185">Reference proteome</keyword>
<dbReference type="GO" id="GO:0008673">
    <property type="term" value="F:2-dehydro-3-deoxygluconokinase activity"/>
    <property type="evidence" value="ECO:0007669"/>
    <property type="project" value="UniProtKB-EC"/>
</dbReference>
<dbReference type="EMBL" id="FMPG01000002">
    <property type="protein sequence ID" value="SCS54118.1"/>
    <property type="molecule type" value="Genomic_DNA"/>
</dbReference>
<dbReference type="InterPro" id="IPR011611">
    <property type="entry name" value="PfkB_dom"/>
</dbReference>
<keyword evidence="2 6" id="KW-0808">Transferase</keyword>
<evidence type="ECO:0000256" key="1">
    <source>
        <dbReference type="ARBA" id="ARBA00010688"/>
    </source>
</evidence>
<keyword evidence="3 6" id="KW-0418">Kinase</keyword>
<feature type="domain" description="Carbohydrate kinase PfkB" evidence="4">
    <location>
        <begin position="6"/>
        <end position="193"/>
    </location>
</feature>
<dbReference type="Pfam" id="PF00294">
    <property type="entry name" value="PfkB"/>
    <property type="match status" value="1"/>
</dbReference>
<evidence type="ECO:0000313" key="8">
    <source>
        <dbReference type="Proteomes" id="UP000095768"/>
    </source>
</evidence>
<gene>
    <name evidence="6" type="ORF">SAMEA2297795_00650</name>
    <name evidence="5" type="ORF">SAMEA2297796_00326</name>
</gene>
<comment type="similarity">
    <text evidence="1">Belongs to the carbohydrate kinase PfkB family.</text>
</comment>
<dbReference type="InterPro" id="IPR052700">
    <property type="entry name" value="Carb_kinase_PfkB-like"/>
</dbReference>
<organism evidence="6 8">
    <name type="scientific">Staphylococcus caeli</name>
    <dbReference type="NCBI Taxonomy" id="2201815"/>
    <lineage>
        <taxon>Bacteria</taxon>
        <taxon>Bacillati</taxon>
        <taxon>Bacillota</taxon>
        <taxon>Bacilli</taxon>
        <taxon>Bacillales</taxon>
        <taxon>Staphylococcaceae</taxon>
        <taxon>Staphylococcus</taxon>
    </lineage>
</organism>
<dbReference type="EMBL" id="FMPI01000002">
    <property type="protein sequence ID" value="SCS36152.1"/>
    <property type="molecule type" value="Genomic_DNA"/>
</dbReference>
<proteinExistence type="inferred from homology"/>
<dbReference type="RefSeq" id="WP_069994472.1">
    <property type="nucleotide sequence ID" value="NZ_FMPG01000002.1"/>
</dbReference>
<dbReference type="Proteomes" id="UP000095412">
    <property type="component" value="Unassembled WGS sequence"/>
</dbReference>
<evidence type="ECO:0000256" key="2">
    <source>
        <dbReference type="ARBA" id="ARBA00022679"/>
    </source>
</evidence>
<dbReference type="InterPro" id="IPR029056">
    <property type="entry name" value="Ribokinase-like"/>
</dbReference>
<evidence type="ECO:0000256" key="3">
    <source>
        <dbReference type="ARBA" id="ARBA00022777"/>
    </source>
</evidence>
<evidence type="ECO:0000313" key="5">
    <source>
        <dbReference type="EMBL" id="SCS36152.1"/>
    </source>
</evidence>
<dbReference type="SUPFAM" id="SSF53613">
    <property type="entry name" value="Ribokinase-like"/>
    <property type="match status" value="1"/>
</dbReference>
<dbReference type="Proteomes" id="UP000095768">
    <property type="component" value="Unassembled WGS sequence"/>
</dbReference>
<reference evidence="5 7" key="2">
    <citation type="submission" date="2016-09" db="EMBL/GenBank/DDBJ databases">
        <authorList>
            <consortium name="Pathogen Informatics"/>
            <person name="Sun Q."/>
            <person name="Inoue M."/>
        </authorList>
    </citation>
    <scope>NUCLEOTIDE SEQUENCE [LARGE SCALE GENOMIC DNA]</scope>
    <source>
        <strain evidence="5 7">82C</strain>
    </source>
</reference>
<dbReference type="PANTHER" id="PTHR43320">
    <property type="entry name" value="SUGAR KINASE"/>
    <property type="match status" value="1"/>
</dbReference>
<reference evidence="6 8" key="1">
    <citation type="submission" date="2016-09" db="EMBL/GenBank/DDBJ databases">
        <authorList>
            <consortium name="Pathogen Informatics"/>
        </authorList>
    </citation>
    <scope>NUCLEOTIDE SEQUENCE [LARGE SCALE GENOMIC DNA]</scope>
    <source>
        <strain evidence="6 8">82B</strain>
    </source>
</reference>
<evidence type="ECO:0000313" key="7">
    <source>
        <dbReference type="Proteomes" id="UP000095412"/>
    </source>
</evidence>